<sequence length="127" mass="13582">MDSSAIVTLLSGREHARELRAHLAGRPVAPLATSSLGFVETVRTLDRVGSFPRLMGDLTRDFTEILLTDEVRDAAAALSGRVRTLDAIHVASAQVLGASLDVLISYDKRMLEVAEGVGLPVEAPGFR</sequence>
<evidence type="ECO:0000256" key="3">
    <source>
        <dbReference type="ARBA" id="ARBA00022801"/>
    </source>
</evidence>
<dbReference type="GO" id="GO:0016787">
    <property type="term" value="F:hydrolase activity"/>
    <property type="evidence" value="ECO:0007669"/>
    <property type="project" value="UniProtKB-KW"/>
</dbReference>
<evidence type="ECO:0000256" key="1">
    <source>
        <dbReference type="ARBA" id="ARBA00022722"/>
    </source>
</evidence>
<evidence type="ECO:0000313" key="7">
    <source>
        <dbReference type="Proteomes" id="UP000181909"/>
    </source>
</evidence>
<evidence type="ECO:0000313" key="6">
    <source>
        <dbReference type="EMBL" id="SFW98570.1"/>
    </source>
</evidence>
<evidence type="ECO:0000256" key="4">
    <source>
        <dbReference type="ARBA" id="ARBA00022842"/>
    </source>
</evidence>
<evidence type="ECO:0000259" key="5">
    <source>
        <dbReference type="Pfam" id="PF01850"/>
    </source>
</evidence>
<dbReference type="RefSeq" id="WP_256259566.1">
    <property type="nucleotide sequence ID" value="NZ_CP108276.1"/>
</dbReference>
<name>A0A1K1TDI9_STRAR</name>
<dbReference type="InterPro" id="IPR002716">
    <property type="entry name" value="PIN_dom"/>
</dbReference>
<keyword evidence="1" id="KW-0540">Nuclease</keyword>
<dbReference type="CDD" id="cd09874">
    <property type="entry name" value="PIN_MT3492-like"/>
    <property type="match status" value="1"/>
</dbReference>
<dbReference type="Pfam" id="PF01850">
    <property type="entry name" value="PIN"/>
    <property type="match status" value="1"/>
</dbReference>
<gene>
    <name evidence="6" type="ORF">SAMN02787144_100123</name>
</gene>
<dbReference type="GO" id="GO:0004518">
    <property type="term" value="F:nuclease activity"/>
    <property type="evidence" value="ECO:0007669"/>
    <property type="project" value="UniProtKB-KW"/>
</dbReference>
<feature type="domain" description="PIN" evidence="5">
    <location>
        <begin position="2"/>
        <end position="115"/>
    </location>
</feature>
<dbReference type="EMBL" id="FPJO01000001">
    <property type="protein sequence ID" value="SFW98570.1"/>
    <property type="molecule type" value="Genomic_DNA"/>
</dbReference>
<keyword evidence="2" id="KW-0479">Metal-binding</keyword>
<reference evidence="6 7" key="1">
    <citation type="submission" date="2016-11" db="EMBL/GenBank/DDBJ databases">
        <authorList>
            <person name="Jaros S."/>
            <person name="Januszkiewicz K."/>
            <person name="Wedrychowicz H."/>
        </authorList>
    </citation>
    <scope>NUCLEOTIDE SEQUENCE [LARGE SCALE GENOMIC DNA]</scope>
    <source>
        <strain evidence="6 7">OK807</strain>
    </source>
</reference>
<dbReference type="GO" id="GO:0046872">
    <property type="term" value="F:metal ion binding"/>
    <property type="evidence" value="ECO:0007669"/>
    <property type="project" value="UniProtKB-KW"/>
</dbReference>
<dbReference type="AlphaFoldDB" id="A0A1K1TDI9"/>
<organism evidence="6 7">
    <name type="scientific">Streptomyces atratus</name>
    <dbReference type="NCBI Taxonomy" id="1893"/>
    <lineage>
        <taxon>Bacteria</taxon>
        <taxon>Bacillati</taxon>
        <taxon>Actinomycetota</taxon>
        <taxon>Actinomycetes</taxon>
        <taxon>Kitasatosporales</taxon>
        <taxon>Streptomycetaceae</taxon>
        <taxon>Streptomyces</taxon>
    </lineage>
</organism>
<keyword evidence="3" id="KW-0378">Hydrolase</keyword>
<dbReference type="SUPFAM" id="SSF88723">
    <property type="entry name" value="PIN domain-like"/>
    <property type="match status" value="1"/>
</dbReference>
<accession>A0A1K1TDI9</accession>
<dbReference type="STRING" id="1893.SAMN02787144_100123"/>
<dbReference type="InterPro" id="IPR029060">
    <property type="entry name" value="PIN-like_dom_sf"/>
</dbReference>
<proteinExistence type="predicted"/>
<keyword evidence="4" id="KW-0460">Magnesium</keyword>
<dbReference type="Gene3D" id="3.40.50.1010">
    <property type="entry name" value="5'-nuclease"/>
    <property type="match status" value="1"/>
</dbReference>
<evidence type="ECO:0000256" key="2">
    <source>
        <dbReference type="ARBA" id="ARBA00022723"/>
    </source>
</evidence>
<protein>
    <submittedName>
        <fullName evidence="6">PIN domain-containing protein</fullName>
    </submittedName>
</protein>
<dbReference type="Proteomes" id="UP000181909">
    <property type="component" value="Unassembled WGS sequence"/>
</dbReference>